<feature type="transmembrane region" description="Helical" evidence="2">
    <location>
        <begin position="158"/>
        <end position="176"/>
    </location>
</feature>
<dbReference type="Pfam" id="PF11992">
    <property type="entry name" value="TgpA_N"/>
    <property type="match status" value="1"/>
</dbReference>
<dbReference type="Proteomes" id="UP001501470">
    <property type="component" value="Unassembled WGS sequence"/>
</dbReference>
<dbReference type="Pfam" id="PF01841">
    <property type="entry name" value="Transglut_core"/>
    <property type="match status" value="1"/>
</dbReference>
<comment type="caution">
    <text evidence="4">The sequence shown here is derived from an EMBL/GenBank/DDBJ whole genome shotgun (WGS) entry which is preliminary data.</text>
</comment>
<dbReference type="EMBL" id="BAAAQD010000029">
    <property type="protein sequence ID" value="GAA1560708.1"/>
    <property type="molecule type" value="Genomic_DNA"/>
</dbReference>
<dbReference type="InterPro" id="IPR021878">
    <property type="entry name" value="TgpA_N"/>
</dbReference>
<keyword evidence="2" id="KW-1133">Transmembrane helix</keyword>
<feature type="transmembrane region" description="Helical" evidence="2">
    <location>
        <begin position="182"/>
        <end position="198"/>
    </location>
</feature>
<dbReference type="Gene3D" id="3.10.620.30">
    <property type="match status" value="1"/>
</dbReference>
<sequence>MVMTAPREAAPQTATPGKAALLDVLPGAVALAAVGVLYRDFFDGWGFLPAILSAVATPMTLMLVAVRLRWSGTVSTLLATVAFVPVAVLGALRDTIEHGVADTVMQLGWGVVGGWARLLTVPVPTTANGQPFVALLLSTWIAAAATGWLATRSTSVTAPLLPVLLAFGLNLAVVSVVPDRHLILAAVVATVAVVMVLARGTSPLAAVRDLEFGDETAAAGVRPTRRGIRWLGAGVLAVGASTVAIAAVATGLLGDGGTRSDPRPLEPAAVATPPVRSPLSMVKPQLRQRPPQLLFTVRPDVPRRDTYLRVAALDRFDGSVWTATDTYLVAGTILDRGAVPAGRTPVTLHIAVESLPSALLPVIGRPVRLASGPGTMEHLRFGPATGSLLSDRADAAHLSYDVAGYVVARTELPDTAAPTLNASPDPAALPPGFPHQIGVLSQRLALPEANPLAKLTAIERHLRGLPYNLDAPPGHSYAAVMRVLDPSVGTTGDGYAEQHAAAFALMGRSLGYRVRVAVGYHVAALSGTVPVTTADAHAWPEVYFQDYGWVPFEPTDTAQGPLPIQPATTPSLAPTVELSDPGPAQSVTQRPVDEPKRPQEPPRPDPSAVVIALGSAFTAALLAVPAAKARRRRRRRRALSLAARVDGAWAEALDRLLERHHRFGAALTPHEIAVRAATPDAGTAALTRLGTAATMAMCAPGLVRAGHVEEAWAAERQLRQALYPGRRRMLLLVALLDPRPLLVRRPRGRWPG</sequence>
<dbReference type="InterPro" id="IPR038765">
    <property type="entry name" value="Papain-like_cys_pep_sf"/>
</dbReference>
<feature type="region of interest" description="Disordered" evidence="1">
    <location>
        <begin position="557"/>
        <end position="607"/>
    </location>
</feature>
<organism evidence="4 5">
    <name type="scientific">Dactylosporangium maewongense</name>
    <dbReference type="NCBI Taxonomy" id="634393"/>
    <lineage>
        <taxon>Bacteria</taxon>
        <taxon>Bacillati</taxon>
        <taxon>Actinomycetota</taxon>
        <taxon>Actinomycetes</taxon>
        <taxon>Micromonosporales</taxon>
        <taxon>Micromonosporaceae</taxon>
        <taxon>Dactylosporangium</taxon>
    </lineage>
</organism>
<dbReference type="SMART" id="SM00460">
    <property type="entry name" value="TGc"/>
    <property type="match status" value="1"/>
</dbReference>
<feature type="transmembrane region" description="Helical" evidence="2">
    <location>
        <begin position="44"/>
        <end position="66"/>
    </location>
</feature>
<dbReference type="PANTHER" id="PTHR42736:SF1">
    <property type="entry name" value="PROTEIN-GLUTAMINE GAMMA-GLUTAMYLTRANSFERASE"/>
    <property type="match status" value="1"/>
</dbReference>
<evidence type="ECO:0000256" key="1">
    <source>
        <dbReference type="SAM" id="MobiDB-lite"/>
    </source>
</evidence>
<reference evidence="5" key="1">
    <citation type="journal article" date="2019" name="Int. J. Syst. Evol. Microbiol.">
        <title>The Global Catalogue of Microorganisms (GCM) 10K type strain sequencing project: providing services to taxonomists for standard genome sequencing and annotation.</title>
        <authorList>
            <consortium name="The Broad Institute Genomics Platform"/>
            <consortium name="The Broad Institute Genome Sequencing Center for Infectious Disease"/>
            <person name="Wu L."/>
            <person name="Ma J."/>
        </authorList>
    </citation>
    <scope>NUCLEOTIDE SEQUENCE [LARGE SCALE GENOMIC DNA]</scope>
    <source>
        <strain evidence="5">JCM 15933</strain>
    </source>
</reference>
<feature type="transmembrane region" description="Helical" evidence="2">
    <location>
        <begin position="607"/>
        <end position="627"/>
    </location>
</feature>
<keyword evidence="2" id="KW-0812">Transmembrane</keyword>
<feature type="compositionally biased region" description="Basic and acidic residues" evidence="1">
    <location>
        <begin position="591"/>
        <end position="603"/>
    </location>
</feature>
<dbReference type="InterPro" id="IPR052901">
    <property type="entry name" value="Bact_TGase-like"/>
</dbReference>
<evidence type="ECO:0000256" key="2">
    <source>
        <dbReference type="SAM" id="Phobius"/>
    </source>
</evidence>
<feature type="transmembrane region" description="Helical" evidence="2">
    <location>
        <begin position="73"/>
        <end position="92"/>
    </location>
</feature>
<keyword evidence="5" id="KW-1185">Reference proteome</keyword>
<name>A0ABP4NKZ9_9ACTN</name>
<dbReference type="PANTHER" id="PTHR42736">
    <property type="entry name" value="PROTEIN-GLUTAMINE GAMMA-GLUTAMYLTRANSFERASE"/>
    <property type="match status" value="1"/>
</dbReference>
<feature type="transmembrane region" description="Helical" evidence="2">
    <location>
        <begin position="132"/>
        <end position="151"/>
    </location>
</feature>
<gene>
    <name evidence="4" type="ORF">GCM10009827_097510</name>
</gene>
<dbReference type="SUPFAM" id="SSF54001">
    <property type="entry name" value="Cysteine proteinases"/>
    <property type="match status" value="1"/>
</dbReference>
<feature type="domain" description="Transglutaminase-like" evidence="3">
    <location>
        <begin position="488"/>
        <end position="556"/>
    </location>
</feature>
<evidence type="ECO:0000259" key="3">
    <source>
        <dbReference type="SMART" id="SM00460"/>
    </source>
</evidence>
<proteinExistence type="predicted"/>
<keyword evidence="2" id="KW-0472">Membrane</keyword>
<feature type="transmembrane region" description="Helical" evidence="2">
    <location>
        <begin position="20"/>
        <end position="38"/>
    </location>
</feature>
<dbReference type="InterPro" id="IPR002931">
    <property type="entry name" value="Transglutaminase-like"/>
</dbReference>
<evidence type="ECO:0000313" key="5">
    <source>
        <dbReference type="Proteomes" id="UP001501470"/>
    </source>
</evidence>
<feature type="transmembrane region" description="Helical" evidence="2">
    <location>
        <begin position="230"/>
        <end position="253"/>
    </location>
</feature>
<accession>A0ABP4NKZ9</accession>
<protein>
    <recommendedName>
        <fullName evidence="3">Transglutaminase-like domain-containing protein</fullName>
    </recommendedName>
</protein>
<evidence type="ECO:0000313" key="4">
    <source>
        <dbReference type="EMBL" id="GAA1560708.1"/>
    </source>
</evidence>